<dbReference type="InterPro" id="IPR042271">
    <property type="entry name" value="Zinicin_2_N"/>
</dbReference>
<name>A0ABS5TVS5_9CELL</name>
<evidence type="ECO:0000313" key="1">
    <source>
        <dbReference type="EMBL" id="MBT0993219.1"/>
    </source>
</evidence>
<dbReference type="NCBIfam" id="TIGR03883">
    <property type="entry name" value="DUF2342_F420"/>
    <property type="match status" value="1"/>
</dbReference>
<comment type="caution">
    <text evidence="1">The sequence shown here is derived from an EMBL/GenBank/DDBJ whole genome shotgun (WGS) entry which is preliminary data.</text>
</comment>
<gene>
    <name evidence="1" type="ORF">KIN34_02805</name>
</gene>
<dbReference type="Proteomes" id="UP000722125">
    <property type="component" value="Unassembled WGS sequence"/>
</dbReference>
<reference evidence="1 2" key="1">
    <citation type="submission" date="2021-05" db="EMBL/GenBank/DDBJ databases">
        <title>Description of Cellulomonas sp. DKR-3 sp. nov.</title>
        <authorList>
            <person name="Dahal R.H."/>
            <person name="Chaudhary D.K."/>
        </authorList>
    </citation>
    <scope>NUCLEOTIDE SEQUENCE [LARGE SCALE GENOMIC DNA]</scope>
    <source>
        <strain evidence="1 2">DKR-3</strain>
    </source>
</reference>
<organism evidence="1 2">
    <name type="scientific">Cellulomonas fulva</name>
    <dbReference type="NCBI Taxonomy" id="2835530"/>
    <lineage>
        <taxon>Bacteria</taxon>
        <taxon>Bacillati</taxon>
        <taxon>Actinomycetota</taxon>
        <taxon>Actinomycetes</taxon>
        <taxon>Micrococcales</taxon>
        <taxon>Cellulomonadaceae</taxon>
        <taxon>Cellulomonas</taxon>
    </lineage>
</organism>
<dbReference type="NCBIfam" id="TIGR03624">
    <property type="entry name" value="putative hydrolase"/>
    <property type="match status" value="1"/>
</dbReference>
<sequence length="361" mass="38589">MAPGYGDVVSAPRGPVDWATAARVAGRIAPPGSTAPRPVLEDLVEGLREVAGVAAEHVVRATRMSPADGRDPAAVSRVIVVDRAGWARANTRMFEVMAAPLADATPRATLAGRRAGGLQVGGVLALLSSKVLGQFDPFTPAPGRPLEAPGEGRLLLVAPNVLHVERELKVPEDDFRLWVALHEQTHALQFAAAPWLAAHLRERSGQLLTDFARTSDEPVGTLMTGLSRVVSGTGSVLDVLTPEQRDLFDEVGAVMALLEGHADVTMDAVGRGVVPSVREIRRKFEARRDSGANARGTGRLVRRLLGMDEKLAQYREGAAFVRAVRRRVGVSGFNEVWTAAAHLPTSAEIAEPDAWVRRVHG</sequence>
<dbReference type="InterPro" id="IPR022454">
    <property type="entry name" value="CHP03883_F420-assoc"/>
</dbReference>
<proteinExistence type="predicted"/>
<dbReference type="Pfam" id="PF10103">
    <property type="entry name" value="Zincin_2"/>
    <property type="match status" value="1"/>
</dbReference>
<keyword evidence="2" id="KW-1185">Reference proteome</keyword>
<dbReference type="PANTHER" id="PTHR39420:SF1">
    <property type="entry name" value="HYDROLASE"/>
    <property type="match status" value="1"/>
</dbReference>
<evidence type="ECO:0000313" key="2">
    <source>
        <dbReference type="Proteomes" id="UP000722125"/>
    </source>
</evidence>
<dbReference type="GO" id="GO:0008237">
    <property type="term" value="F:metallopeptidase activity"/>
    <property type="evidence" value="ECO:0007669"/>
    <property type="project" value="UniProtKB-KW"/>
</dbReference>
<keyword evidence="1" id="KW-0645">Protease</keyword>
<protein>
    <submittedName>
        <fullName evidence="1">Zinc-dependent metalloprotease</fullName>
    </submittedName>
</protein>
<keyword evidence="1" id="KW-0378">Hydrolase</keyword>
<accession>A0ABS5TVS5</accession>
<dbReference type="InterPro" id="IPR018766">
    <property type="entry name" value="Zinicin_2"/>
</dbReference>
<dbReference type="SUPFAM" id="SSF55486">
    <property type="entry name" value="Metalloproteases ('zincins'), catalytic domain"/>
    <property type="match status" value="1"/>
</dbReference>
<keyword evidence="1" id="KW-0482">Metalloprotease</keyword>
<dbReference type="PANTHER" id="PTHR39420">
    <property type="match status" value="1"/>
</dbReference>
<dbReference type="EMBL" id="JAHBOH010000001">
    <property type="protein sequence ID" value="MBT0993219.1"/>
    <property type="molecule type" value="Genomic_DNA"/>
</dbReference>
<dbReference type="Gene3D" id="1.20.150.30">
    <property type="entry name" value="Zincin-like metallopeptidase, N-terminal domain"/>
    <property type="match status" value="1"/>
</dbReference>